<dbReference type="SUPFAM" id="SSF51735">
    <property type="entry name" value="NAD(P)-binding Rossmann-fold domains"/>
    <property type="match status" value="1"/>
</dbReference>
<protein>
    <recommendedName>
        <fullName evidence="4 7">GDP-mannose 4,6-dehydratase</fullName>
        <ecNumber evidence="4 7">4.2.1.47</ecNumber>
    </recommendedName>
    <alternativeName>
        <fullName evidence="7">GDP-D-mannose dehydratase</fullName>
    </alternativeName>
</protein>
<dbReference type="FunFam" id="3.40.50.720:FF:000924">
    <property type="entry name" value="GDP-mannose 4,6 dehydratase"/>
    <property type="match status" value="1"/>
</dbReference>
<reference evidence="9" key="2">
    <citation type="submission" date="2021-04" db="EMBL/GenBank/DDBJ databases">
        <authorList>
            <person name="Gilroy R."/>
        </authorList>
    </citation>
    <scope>NUCLEOTIDE SEQUENCE</scope>
    <source>
        <strain evidence="9">USAMLcec3-2134</strain>
    </source>
</reference>
<organism evidence="9 10">
    <name type="scientific">Candidatus Eisenbergiella merdigallinarum</name>
    <dbReference type="NCBI Taxonomy" id="2838552"/>
    <lineage>
        <taxon>Bacteria</taxon>
        <taxon>Bacillati</taxon>
        <taxon>Bacillota</taxon>
        <taxon>Clostridia</taxon>
        <taxon>Lachnospirales</taxon>
        <taxon>Lachnospiraceae</taxon>
        <taxon>Eisenbergiella</taxon>
    </lineage>
</organism>
<comment type="caution">
    <text evidence="9">The sequence shown here is derived from an EMBL/GenBank/DDBJ whole genome shotgun (WGS) entry which is preliminary data.</text>
</comment>
<evidence type="ECO:0000256" key="5">
    <source>
        <dbReference type="ARBA" id="ARBA00023239"/>
    </source>
</evidence>
<reference evidence="9" key="1">
    <citation type="journal article" date="2021" name="PeerJ">
        <title>Extensive microbial diversity within the chicken gut microbiome revealed by metagenomics and culture.</title>
        <authorList>
            <person name="Gilroy R."/>
            <person name="Ravi A."/>
            <person name="Getino M."/>
            <person name="Pursley I."/>
            <person name="Horton D.L."/>
            <person name="Alikhan N.F."/>
            <person name="Baker D."/>
            <person name="Gharbi K."/>
            <person name="Hall N."/>
            <person name="Watson M."/>
            <person name="Adriaenssens E.M."/>
            <person name="Foster-Nyarko E."/>
            <person name="Jarju S."/>
            <person name="Secka A."/>
            <person name="Antonio M."/>
            <person name="Oren A."/>
            <person name="Chaudhuri R.R."/>
            <person name="La Ragione R."/>
            <person name="Hildebrand F."/>
            <person name="Pallen M.J."/>
        </authorList>
    </citation>
    <scope>NUCLEOTIDE SEQUENCE</scope>
    <source>
        <strain evidence="9">USAMLcec3-2134</strain>
    </source>
</reference>
<dbReference type="EC" id="4.2.1.47" evidence="4 7"/>
<dbReference type="NCBIfam" id="TIGR01472">
    <property type="entry name" value="gmd"/>
    <property type="match status" value="1"/>
</dbReference>
<evidence type="ECO:0000256" key="6">
    <source>
        <dbReference type="ARBA" id="ARBA00059383"/>
    </source>
</evidence>
<comment type="catalytic activity">
    <reaction evidence="1 7">
        <text>GDP-alpha-D-mannose = GDP-4-dehydro-alpha-D-rhamnose + H2O</text>
        <dbReference type="Rhea" id="RHEA:23820"/>
        <dbReference type="ChEBI" id="CHEBI:15377"/>
        <dbReference type="ChEBI" id="CHEBI:57527"/>
        <dbReference type="ChEBI" id="CHEBI:57964"/>
        <dbReference type="EC" id="4.2.1.47"/>
    </reaction>
</comment>
<dbReference type="GO" id="GO:0042351">
    <property type="term" value="P:'de novo' GDP-L-fucose biosynthetic process"/>
    <property type="evidence" value="ECO:0007669"/>
    <property type="project" value="TreeGrafter"/>
</dbReference>
<keyword evidence="7" id="KW-0521">NADP</keyword>
<gene>
    <name evidence="7 9" type="primary">gmd</name>
    <name evidence="9" type="ORF">H9763_08005</name>
</gene>
<evidence type="ECO:0000313" key="10">
    <source>
        <dbReference type="Proteomes" id="UP000886883"/>
    </source>
</evidence>
<dbReference type="Pfam" id="PF16363">
    <property type="entry name" value="GDP_Man_Dehyd"/>
    <property type="match status" value="1"/>
</dbReference>
<evidence type="ECO:0000313" key="9">
    <source>
        <dbReference type="EMBL" id="HJB91396.1"/>
    </source>
</evidence>
<comment type="similarity">
    <text evidence="3 7">Belongs to the NAD(P)-dependent epimerase/dehydratase family. GDP-mannose 4,6-dehydratase subfamily.</text>
</comment>
<name>A0A9D2MSZ0_9FIRM</name>
<dbReference type="HAMAP" id="MF_00955">
    <property type="entry name" value="GDP_Man_dehydratase"/>
    <property type="match status" value="1"/>
</dbReference>
<comment type="cofactor">
    <cofactor evidence="2 7">
        <name>NADP(+)</name>
        <dbReference type="ChEBI" id="CHEBI:58349"/>
    </cofactor>
</comment>
<evidence type="ECO:0000256" key="7">
    <source>
        <dbReference type="HAMAP-Rule" id="MF_00955"/>
    </source>
</evidence>
<accession>A0A9D2MSZ0</accession>
<dbReference type="PANTHER" id="PTHR43715:SF1">
    <property type="entry name" value="GDP-MANNOSE 4,6 DEHYDRATASE"/>
    <property type="match status" value="1"/>
</dbReference>
<dbReference type="GO" id="GO:0070401">
    <property type="term" value="F:NADP+ binding"/>
    <property type="evidence" value="ECO:0007669"/>
    <property type="project" value="UniProtKB-UniRule"/>
</dbReference>
<evidence type="ECO:0000256" key="2">
    <source>
        <dbReference type="ARBA" id="ARBA00001937"/>
    </source>
</evidence>
<dbReference type="AlphaFoldDB" id="A0A9D2MSZ0"/>
<dbReference type="Proteomes" id="UP000886883">
    <property type="component" value="Unassembled WGS sequence"/>
</dbReference>
<dbReference type="EMBL" id="DWXE01000028">
    <property type="protein sequence ID" value="HJB91396.1"/>
    <property type="molecule type" value="Genomic_DNA"/>
</dbReference>
<evidence type="ECO:0000256" key="1">
    <source>
        <dbReference type="ARBA" id="ARBA00000188"/>
    </source>
</evidence>
<dbReference type="InterPro" id="IPR036291">
    <property type="entry name" value="NAD(P)-bd_dom_sf"/>
</dbReference>
<keyword evidence="5 7" id="KW-0456">Lyase</keyword>
<dbReference type="InterPro" id="IPR016040">
    <property type="entry name" value="NAD(P)-bd_dom"/>
</dbReference>
<dbReference type="Gene3D" id="3.40.50.720">
    <property type="entry name" value="NAD(P)-binding Rossmann-like Domain"/>
    <property type="match status" value="1"/>
</dbReference>
<dbReference type="GO" id="GO:0008446">
    <property type="term" value="F:GDP-mannose 4,6-dehydratase activity"/>
    <property type="evidence" value="ECO:0007669"/>
    <property type="project" value="UniProtKB-UniRule"/>
</dbReference>
<dbReference type="InterPro" id="IPR006368">
    <property type="entry name" value="GDP_Man_deHydtase"/>
</dbReference>
<comment type="function">
    <text evidence="6 7">Catalyzes the conversion of GDP-D-mannose to GDP-4-dehydro-6-deoxy-D-mannose.</text>
</comment>
<evidence type="ECO:0000256" key="3">
    <source>
        <dbReference type="ARBA" id="ARBA00009263"/>
    </source>
</evidence>
<feature type="domain" description="NAD(P)-binding" evidence="8">
    <location>
        <begin position="6"/>
        <end position="334"/>
    </location>
</feature>
<dbReference type="CDD" id="cd05260">
    <property type="entry name" value="GDP_MD_SDR_e"/>
    <property type="match status" value="1"/>
</dbReference>
<dbReference type="PANTHER" id="PTHR43715">
    <property type="entry name" value="GDP-MANNOSE 4,6-DEHYDRATASE"/>
    <property type="match status" value="1"/>
</dbReference>
<evidence type="ECO:0000256" key="4">
    <source>
        <dbReference type="ARBA" id="ARBA00011989"/>
    </source>
</evidence>
<sequence length="355" mass="40327">MRNVALITGITGQDGSYLAELLLEKGYEVHGLVRRHSISNTARIDHLLASSYHNVKFFLHYADTTDSSCLMRIVAEIKPTEVYNLAAQSHVGISFEVPEYTAEATGNSTLKLLEALRVNGGNCRFYQASTSELFGGLPETAPQSEKTPFYPKSPYGVAKLYSYWITVNYREAYNMFACNGILFNHESPRRGENFVTRKITLAVANILAGNQEKLSLGNMNAKRDWGFAGDYVEGMWRMLQQDKPGDYVLSTNETHTVREFVEKAFGQVGIRIRWEGEGVNEKGYDEETGRLLVDVNPEFYRPAEVEFLWGNCEKAEKELGWRRKTDFEGLVAMMMEADMREICGMSCEEYRSREK</sequence>
<dbReference type="Gene3D" id="3.90.25.10">
    <property type="entry name" value="UDP-galactose 4-epimerase, domain 1"/>
    <property type="match status" value="1"/>
</dbReference>
<evidence type="ECO:0000259" key="8">
    <source>
        <dbReference type="Pfam" id="PF16363"/>
    </source>
</evidence>
<comment type="caution">
    <text evidence="7">Lacks conserved residue(s) required for the propagation of feature annotation.</text>
</comment>
<proteinExistence type="inferred from homology"/>